<name>A0ABU0WV10_9PSEU</name>
<accession>A0ABU0WV10</accession>
<feature type="transmembrane region" description="Helical" evidence="1">
    <location>
        <begin position="51"/>
        <end position="70"/>
    </location>
</feature>
<dbReference type="Proteomes" id="UP001225605">
    <property type="component" value="Unassembled WGS sequence"/>
</dbReference>
<dbReference type="Pfam" id="PF03779">
    <property type="entry name" value="SPW"/>
    <property type="match status" value="1"/>
</dbReference>
<protein>
    <recommendedName>
        <fullName evidence="2">SPW repeat-containing integral membrane domain-containing protein</fullName>
    </recommendedName>
</protein>
<dbReference type="InterPro" id="IPR005530">
    <property type="entry name" value="SPW"/>
</dbReference>
<gene>
    <name evidence="3" type="ORF">CKY47_06800</name>
</gene>
<comment type="caution">
    <text evidence="3">The sequence shown here is derived from an EMBL/GenBank/DDBJ whole genome shotgun (WGS) entry which is preliminary data.</text>
</comment>
<feature type="transmembrane region" description="Helical" evidence="1">
    <location>
        <begin position="21"/>
        <end position="45"/>
    </location>
</feature>
<dbReference type="EMBL" id="NSDM01000002">
    <property type="protein sequence ID" value="MDQ2583696.1"/>
    <property type="molecule type" value="Genomic_DNA"/>
</dbReference>
<keyword evidence="1" id="KW-0812">Transmembrane</keyword>
<keyword evidence="4" id="KW-1185">Reference proteome</keyword>
<evidence type="ECO:0000256" key="1">
    <source>
        <dbReference type="SAM" id="Phobius"/>
    </source>
</evidence>
<evidence type="ECO:0000313" key="3">
    <source>
        <dbReference type="EMBL" id="MDQ2583696.1"/>
    </source>
</evidence>
<feature type="transmembrane region" description="Helical" evidence="1">
    <location>
        <begin position="107"/>
        <end position="126"/>
    </location>
</feature>
<keyword evidence="1" id="KW-0472">Membrane</keyword>
<evidence type="ECO:0000259" key="2">
    <source>
        <dbReference type="Pfam" id="PF03779"/>
    </source>
</evidence>
<proteinExistence type="predicted"/>
<keyword evidence="1" id="KW-1133">Transmembrane helix</keyword>
<reference evidence="3 4" key="1">
    <citation type="submission" date="2017-06" db="EMBL/GenBank/DDBJ databases">
        <title>Cultured bacterium strain Saccharothrix yanglingensis Hhs.015.</title>
        <authorList>
            <person name="Xia Y."/>
        </authorList>
    </citation>
    <scope>NUCLEOTIDE SEQUENCE [LARGE SCALE GENOMIC DNA]</scope>
    <source>
        <strain evidence="3 4">Hhs.015</strain>
    </source>
</reference>
<organism evidence="3 4">
    <name type="scientific">Saccharothrix yanglingensis</name>
    <dbReference type="NCBI Taxonomy" id="659496"/>
    <lineage>
        <taxon>Bacteria</taxon>
        <taxon>Bacillati</taxon>
        <taxon>Actinomycetota</taxon>
        <taxon>Actinomycetes</taxon>
        <taxon>Pseudonocardiales</taxon>
        <taxon>Pseudonocardiaceae</taxon>
        <taxon>Saccharothrix</taxon>
    </lineage>
</organism>
<feature type="domain" description="SPW repeat-containing integral membrane" evidence="2">
    <location>
        <begin position="21"/>
        <end position="120"/>
    </location>
</feature>
<sequence>MSIDAVRTDGGARVKRRLASWLGVAAFLLGLWQLMSPVAVGLGFADQVDGVRDAVVAGAIVVVVSLVCMMTPLDARWTGPVLTLSGWWIAANPWLNGIRQGEVVPVVNALALGCAVALVGVAMTLVTRPR</sequence>
<evidence type="ECO:0000313" key="4">
    <source>
        <dbReference type="Proteomes" id="UP001225605"/>
    </source>
</evidence>